<dbReference type="AlphaFoldDB" id="A0A346A2F1"/>
<dbReference type="InterPro" id="IPR002881">
    <property type="entry name" value="DUF58"/>
</dbReference>
<evidence type="ECO:0000313" key="2">
    <source>
        <dbReference type="EMBL" id="AXK83348.1"/>
    </source>
</evidence>
<dbReference type="EMBL" id="CP031417">
    <property type="protein sequence ID" value="AXK83348.1"/>
    <property type="molecule type" value="Genomic_DNA"/>
</dbReference>
<dbReference type="Proteomes" id="UP000254889">
    <property type="component" value="Chromosome"/>
</dbReference>
<dbReference type="KEGG" id="ptaw:DW352_24180"/>
<accession>A0A346A2F1</accession>
<protein>
    <submittedName>
        <fullName evidence="2">DUF58 domain-containing protein</fullName>
    </submittedName>
</protein>
<dbReference type="PANTHER" id="PTHR33608:SF6">
    <property type="entry name" value="BLL2464 PROTEIN"/>
    <property type="match status" value="1"/>
</dbReference>
<gene>
    <name evidence="2" type="ORF">DW352_24180</name>
</gene>
<dbReference type="OrthoDB" id="9794556at2"/>
<evidence type="ECO:0000259" key="1">
    <source>
        <dbReference type="Pfam" id="PF01882"/>
    </source>
</evidence>
<proteinExistence type="predicted"/>
<organism evidence="2 3">
    <name type="scientific">Pseudolabrys taiwanensis</name>
    <dbReference type="NCBI Taxonomy" id="331696"/>
    <lineage>
        <taxon>Bacteria</taxon>
        <taxon>Pseudomonadati</taxon>
        <taxon>Pseudomonadota</taxon>
        <taxon>Alphaproteobacteria</taxon>
        <taxon>Hyphomicrobiales</taxon>
        <taxon>Xanthobacteraceae</taxon>
        <taxon>Pseudolabrys</taxon>
    </lineage>
</organism>
<sequence>MADSARNDTEDQAVQAAIGKSRKLAARVPRLILEARRVASTVIHGLHGRRRAGSGENFWQYRRFVSGEPASAVDWRRSARDEHLYVREREWEASHTIWIWPDRSPSMDFASDLTEWTKLDRTLVVCFALAEVLVQGGERVGIPQLMRPTANRNVIEKMAQSIVHDNNERPSLPPNFAPAPFSEVLLFSDLWSPIADFRRTIGQLAANGARGHVVQVCDPAEESFPYSGRVEFVESEGLGSVTAGRAETWRQDYQTLVANHRAALRAECEQFGWSFIVHHTDRGPTELLFALHARMGAGAHAVVQSRQPARTGAEAPS</sequence>
<dbReference type="RefSeq" id="WP_115693727.1">
    <property type="nucleotide sequence ID" value="NZ_CP031417.1"/>
</dbReference>
<evidence type="ECO:0000313" key="3">
    <source>
        <dbReference type="Proteomes" id="UP000254889"/>
    </source>
</evidence>
<keyword evidence="3" id="KW-1185">Reference proteome</keyword>
<reference evidence="2 3" key="1">
    <citation type="submission" date="2018-07" db="EMBL/GenBank/DDBJ databases">
        <authorList>
            <person name="Quirk P.G."/>
            <person name="Krulwich T.A."/>
        </authorList>
    </citation>
    <scope>NUCLEOTIDE SEQUENCE [LARGE SCALE GENOMIC DNA]</scope>
    <source>
        <strain evidence="2 3">CC-BB4</strain>
    </source>
</reference>
<feature type="domain" description="DUF58" evidence="1">
    <location>
        <begin position="60"/>
        <end position="262"/>
    </location>
</feature>
<dbReference type="PANTHER" id="PTHR33608">
    <property type="entry name" value="BLL2464 PROTEIN"/>
    <property type="match status" value="1"/>
</dbReference>
<name>A0A346A2F1_9HYPH</name>
<dbReference type="Pfam" id="PF01882">
    <property type="entry name" value="DUF58"/>
    <property type="match status" value="1"/>
</dbReference>